<dbReference type="Proteomes" id="UP000658278">
    <property type="component" value="Unassembled WGS sequence"/>
</dbReference>
<reference evidence="2" key="1">
    <citation type="submission" date="2021-01" db="EMBL/GenBank/DDBJ databases">
        <title>Modified the classification status of verrucomicrobia.</title>
        <authorList>
            <person name="Feng X."/>
        </authorList>
    </citation>
    <scope>NUCLEOTIDE SEQUENCE</scope>
    <source>
        <strain evidence="2">KCTC 22201</strain>
    </source>
</reference>
<keyword evidence="1" id="KW-0472">Membrane</keyword>
<protein>
    <recommendedName>
        <fullName evidence="4">Transmembrane protein</fullName>
    </recommendedName>
</protein>
<keyword evidence="3" id="KW-1185">Reference proteome</keyword>
<dbReference type="AlphaFoldDB" id="A0A934RFJ8"/>
<feature type="transmembrane region" description="Helical" evidence="1">
    <location>
        <begin position="20"/>
        <end position="44"/>
    </location>
</feature>
<keyword evidence="1" id="KW-1133">Transmembrane helix</keyword>
<feature type="transmembrane region" description="Helical" evidence="1">
    <location>
        <begin position="56"/>
        <end position="76"/>
    </location>
</feature>
<name>A0A934RFJ8_9BACT</name>
<sequence length="178" mass="18910">MNPEDSFPLGVRLSLAFLRFVRLVMVLVVLASLMGGGIAAWLLGAMGGEVRDGVTACLMGLAGLGIAGFFHGGALLTELLGDQIQTTQLSGQSTAGLNASWQKPYFRSLLVSCESMLWFVFVPQVVMALGLGLAHGFNGCRLCCLLLAPLLMLSLKSGLSYARRRLVASDPFDREGTS</sequence>
<gene>
    <name evidence="2" type="ORF">JIN81_11345</name>
</gene>
<dbReference type="RefSeq" id="WP_200279308.1">
    <property type="nucleotide sequence ID" value="NZ_JAENII010000008.1"/>
</dbReference>
<keyword evidence="1" id="KW-0812">Transmembrane</keyword>
<evidence type="ECO:0000256" key="1">
    <source>
        <dbReference type="SAM" id="Phobius"/>
    </source>
</evidence>
<accession>A0A934RFJ8</accession>
<feature type="transmembrane region" description="Helical" evidence="1">
    <location>
        <begin position="116"/>
        <end position="135"/>
    </location>
</feature>
<proteinExistence type="predicted"/>
<dbReference type="EMBL" id="JAENII010000008">
    <property type="protein sequence ID" value="MBK1827616.1"/>
    <property type="molecule type" value="Genomic_DNA"/>
</dbReference>
<evidence type="ECO:0000313" key="2">
    <source>
        <dbReference type="EMBL" id="MBK1827616.1"/>
    </source>
</evidence>
<evidence type="ECO:0008006" key="4">
    <source>
        <dbReference type="Google" id="ProtNLM"/>
    </source>
</evidence>
<comment type="caution">
    <text evidence="2">The sequence shown here is derived from an EMBL/GenBank/DDBJ whole genome shotgun (WGS) entry which is preliminary data.</text>
</comment>
<organism evidence="2 3">
    <name type="scientific">Haloferula rosea</name>
    <dbReference type="NCBI Taxonomy" id="490093"/>
    <lineage>
        <taxon>Bacteria</taxon>
        <taxon>Pseudomonadati</taxon>
        <taxon>Verrucomicrobiota</taxon>
        <taxon>Verrucomicrobiia</taxon>
        <taxon>Verrucomicrobiales</taxon>
        <taxon>Verrucomicrobiaceae</taxon>
        <taxon>Haloferula</taxon>
    </lineage>
</organism>
<evidence type="ECO:0000313" key="3">
    <source>
        <dbReference type="Proteomes" id="UP000658278"/>
    </source>
</evidence>